<dbReference type="SUPFAM" id="SSF47413">
    <property type="entry name" value="lambda repressor-like DNA-binding domains"/>
    <property type="match status" value="1"/>
</dbReference>
<evidence type="ECO:0000256" key="3">
    <source>
        <dbReference type="ARBA" id="ARBA00023163"/>
    </source>
</evidence>
<dbReference type="PROSITE" id="PS00356">
    <property type="entry name" value="HTH_LACI_1"/>
    <property type="match status" value="1"/>
</dbReference>
<name>A0ABY2ECU0_9MICO</name>
<dbReference type="SUPFAM" id="SSF53822">
    <property type="entry name" value="Periplasmic binding protein-like I"/>
    <property type="match status" value="1"/>
</dbReference>
<evidence type="ECO:0000313" key="6">
    <source>
        <dbReference type="Proteomes" id="UP000504882"/>
    </source>
</evidence>
<dbReference type="InterPro" id="IPR046335">
    <property type="entry name" value="LacI/GalR-like_sensor"/>
</dbReference>
<dbReference type="EMBL" id="SMNA01000002">
    <property type="protein sequence ID" value="TDE97659.1"/>
    <property type="molecule type" value="Genomic_DNA"/>
</dbReference>
<protein>
    <submittedName>
        <fullName evidence="5">LacI family transcriptional regulator</fullName>
    </submittedName>
</protein>
<evidence type="ECO:0000313" key="5">
    <source>
        <dbReference type="EMBL" id="TDE97659.1"/>
    </source>
</evidence>
<dbReference type="PANTHER" id="PTHR30146:SF153">
    <property type="entry name" value="LACTOSE OPERON REPRESSOR"/>
    <property type="match status" value="1"/>
</dbReference>
<dbReference type="InterPro" id="IPR028082">
    <property type="entry name" value="Peripla_BP_I"/>
</dbReference>
<dbReference type="InterPro" id="IPR010982">
    <property type="entry name" value="Lambda_DNA-bd_dom_sf"/>
</dbReference>
<dbReference type="Proteomes" id="UP000504882">
    <property type="component" value="Unassembled WGS sequence"/>
</dbReference>
<dbReference type="Pfam" id="PF13377">
    <property type="entry name" value="Peripla_BP_3"/>
    <property type="match status" value="1"/>
</dbReference>
<dbReference type="CDD" id="cd06267">
    <property type="entry name" value="PBP1_LacI_sugar_binding-like"/>
    <property type="match status" value="1"/>
</dbReference>
<proteinExistence type="predicted"/>
<dbReference type="PROSITE" id="PS50932">
    <property type="entry name" value="HTH_LACI_2"/>
    <property type="match status" value="1"/>
</dbReference>
<accession>A0ABY2ECU0</accession>
<evidence type="ECO:0000256" key="2">
    <source>
        <dbReference type="ARBA" id="ARBA00023125"/>
    </source>
</evidence>
<gene>
    <name evidence="5" type="ORF">EXU48_03730</name>
</gene>
<keyword evidence="3" id="KW-0804">Transcription</keyword>
<dbReference type="SMART" id="SM00354">
    <property type="entry name" value="HTH_LACI"/>
    <property type="match status" value="1"/>
</dbReference>
<dbReference type="Gene3D" id="3.40.50.2300">
    <property type="match status" value="2"/>
</dbReference>
<dbReference type="Pfam" id="PF00356">
    <property type="entry name" value="LacI"/>
    <property type="match status" value="1"/>
</dbReference>
<comment type="caution">
    <text evidence="5">The sequence shown here is derived from an EMBL/GenBank/DDBJ whole genome shotgun (WGS) entry which is preliminary data.</text>
</comment>
<evidence type="ECO:0000256" key="1">
    <source>
        <dbReference type="ARBA" id="ARBA00023015"/>
    </source>
</evidence>
<dbReference type="InterPro" id="IPR000843">
    <property type="entry name" value="HTH_LacI"/>
</dbReference>
<sequence length="347" mass="38233">MSHHRWKDDSVRSSRPSQIGVREVANLARVSPTTVSNVLSGNRPVSATTRERVRWAIEELDYRPNHSARNLRLQRSGIIALALPEVRVPYFAELVHDLVRAARDRGYRVLVEQTEGRTESEHAVMHGLDRGMVDGIIFSPLGITRETFERRRGSTPIVLLGERILGADVDYVGTDNVAAAADATAHLIARGRRRIAAIGDQRGTGGTGPQRTRGYRRALRRAGIPYDARLTVRTATYHHSDGAEAMAELLDRGVELDAVYCYTDLLAIGAMHTLRSRGLRIPDDVAVIGTDDIDEGRYAAPPLTTVTPDKAAITTSALDLLIRRIADPEAPVRQVLVPHTIEVRDST</sequence>
<dbReference type="PANTHER" id="PTHR30146">
    <property type="entry name" value="LACI-RELATED TRANSCRIPTIONAL REPRESSOR"/>
    <property type="match status" value="1"/>
</dbReference>
<keyword evidence="6" id="KW-1185">Reference proteome</keyword>
<keyword evidence="2" id="KW-0238">DNA-binding</keyword>
<feature type="domain" description="HTH lacI-type" evidence="4">
    <location>
        <begin position="19"/>
        <end position="73"/>
    </location>
</feature>
<dbReference type="Gene3D" id="1.10.260.40">
    <property type="entry name" value="lambda repressor-like DNA-binding domains"/>
    <property type="match status" value="1"/>
</dbReference>
<keyword evidence="1" id="KW-0805">Transcription regulation</keyword>
<organism evidence="5 6">
    <name type="scientific">Occultella glacieicola</name>
    <dbReference type="NCBI Taxonomy" id="2518684"/>
    <lineage>
        <taxon>Bacteria</taxon>
        <taxon>Bacillati</taxon>
        <taxon>Actinomycetota</taxon>
        <taxon>Actinomycetes</taxon>
        <taxon>Micrococcales</taxon>
        <taxon>Ruaniaceae</taxon>
        <taxon>Occultella</taxon>
    </lineage>
</organism>
<reference evidence="5 6" key="1">
    <citation type="submission" date="2019-03" db="EMBL/GenBank/DDBJ databases">
        <title>Genomic features of bacteria from cold environments.</title>
        <authorList>
            <person name="Shen L."/>
        </authorList>
    </citation>
    <scope>NUCLEOTIDE SEQUENCE [LARGE SCALE GENOMIC DNA]</scope>
    <source>
        <strain evidence="6">T3246-1</strain>
    </source>
</reference>
<dbReference type="CDD" id="cd01392">
    <property type="entry name" value="HTH_LacI"/>
    <property type="match status" value="1"/>
</dbReference>
<evidence type="ECO:0000259" key="4">
    <source>
        <dbReference type="PROSITE" id="PS50932"/>
    </source>
</evidence>